<dbReference type="InterPro" id="IPR056669">
    <property type="entry name" value="DUF7767"/>
</dbReference>
<evidence type="ECO:0000256" key="1">
    <source>
        <dbReference type="SAM" id="MobiDB-lite"/>
    </source>
</evidence>
<dbReference type="InParanoid" id="A0A0C3GQ61"/>
<reference evidence="6" key="2">
    <citation type="submission" date="2015-01" db="EMBL/GenBank/DDBJ databases">
        <title>Evolutionary Origins and Diversification of the Mycorrhizal Mutualists.</title>
        <authorList>
            <consortium name="DOE Joint Genome Institute"/>
            <consortium name="Mycorrhizal Genomics Consortium"/>
            <person name="Kohler A."/>
            <person name="Kuo A."/>
            <person name="Nagy L.G."/>
            <person name="Floudas D."/>
            <person name="Copeland A."/>
            <person name="Barry K.W."/>
            <person name="Cichocki N."/>
            <person name="Veneault-Fourrey C."/>
            <person name="LaButti K."/>
            <person name="Lindquist E.A."/>
            <person name="Lipzen A."/>
            <person name="Lundell T."/>
            <person name="Morin E."/>
            <person name="Murat C."/>
            <person name="Riley R."/>
            <person name="Ohm R."/>
            <person name="Sun H."/>
            <person name="Tunlid A."/>
            <person name="Henrissat B."/>
            <person name="Grigoriev I.V."/>
            <person name="Hibbett D.S."/>
            <person name="Martin F."/>
        </authorList>
    </citation>
    <scope>NUCLEOTIDE SEQUENCE [LARGE SCALE GENOMIC DNA]</scope>
    <source>
        <strain evidence="6">Zn</strain>
    </source>
</reference>
<dbReference type="Proteomes" id="UP000054321">
    <property type="component" value="Unassembled WGS sequence"/>
</dbReference>
<dbReference type="STRING" id="913774.A0A0C3GQ61"/>
<evidence type="ECO:0000313" key="6">
    <source>
        <dbReference type="Proteomes" id="UP000054321"/>
    </source>
</evidence>
<organism evidence="5 6">
    <name type="scientific">Oidiodendron maius (strain Zn)</name>
    <dbReference type="NCBI Taxonomy" id="913774"/>
    <lineage>
        <taxon>Eukaryota</taxon>
        <taxon>Fungi</taxon>
        <taxon>Dikarya</taxon>
        <taxon>Ascomycota</taxon>
        <taxon>Pezizomycotina</taxon>
        <taxon>Leotiomycetes</taxon>
        <taxon>Leotiomycetes incertae sedis</taxon>
        <taxon>Myxotrichaceae</taxon>
        <taxon>Oidiodendron</taxon>
    </lineage>
</organism>
<keyword evidence="6" id="KW-1185">Reference proteome</keyword>
<evidence type="ECO:0000259" key="2">
    <source>
        <dbReference type="Pfam" id="PF14420"/>
    </source>
</evidence>
<feature type="region of interest" description="Disordered" evidence="1">
    <location>
        <begin position="376"/>
        <end position="432"/>
    </location>
</feature>
<dbReference type="OrthoDB" id="4115389at2759"/>
<dbReference type="EMBL" id="KN832881">
    <property type="protein sequence ID" value="KIM98135.1"/>
    <property type="molecule type" value="Genomic_DNA"/>
</dbReference>
<evidence type="ECO:0000259" key="3">
    <source>
        <dbReference type="Pfam" id="PF24465"/>
    </source>
</evidence>
<dbReference type="Pfam" id="PF24962">
    <property type="entry name" value="DUF7767"/>
    <property type="match status" value="1"/>
</dbReference>
<dbReference type="PANTHER" id="PTHR38788:SF5">
    <property type="entry name" value="CLR5 DOMAIN-CONTAINING PROTEIN"/>
    <property type="match status" value="1"/>
</dbReference>
<accession>A0A0C3GQ61</accession>
<dbReference type="InterPro" id="IPR057940">
    <property type="entry name" value="Tri-helical_dom"/>
</dbReference>
<feature type="compositionally biased region" description="Polar residues" evidence="1">
    <location>
        <begin position="382"/>
        <end position="394"/>
    </location>
</feature>
<evidence type="ECO:0000313" key="5">
    <source>
        <dbReference type="EMBL" id="KIM98135.1"/>
    </source>
</evidence>
<gene>
    <name evidence="5" type="ORF">OIDMADRAFT_168697</name>
</gene>
<feature type="compositionally biased region" description="Low complexity" evidence="1">
    <location>
        <begin position="395"/>
        <end position="432"/>
    </location>
</feature>
<dbReference type="Pfam" id="PF24465">
    <property type="entry name" value="Tri-helical"/>
    <property type="match status" value="1"/>
</dbReference>
<proteinExistence type="predicted"/>
<feature type="region of interest" description="Disordered" evidence="1">
    <location>
        <begin position="188"/>
        <end position="218"/>
    </location>
</feature>
<dbReference type="Pfam" id="PF14420">
    <property type="entry name" value="Clr5"/>
    <property type="match status" value="1"/>
</dbReference>
<dbReference type="InterPro" id="IPR025676">
    <property type="entry name" value="Clr5_dom"/>
</dbReference>
<feature type="domain" description="DUF7767" evidence="4">
    <location>
        <begin position="495"/>
        <end position="587"/>
    </location>
</feature>
<dbReference type="HOGENOM" id="CLU_016357_0_0_1"/>
<evidence type="ECO:0000259" key="4">
    <source>
        <dbReference type="Pfam" id="PF24962"/>
    </source>
</evidence>
<dbReference type="AlphaFoldDB" id="A0A0C3GQ61"/>
<feature type="domain" description="Tri-helical" evidence="3">
    <location>
        <begin position="228"/>
        <end position="311"/>
    </location>
</feature>
<feature type="region of interest" description="Disordered" evidence="1">
    <location>
        <begin position="141"/>
        <end position="174"/>
    </location>
</feature>
<feature type="domain" description="Clr5" evidence="2">
    <location>
        <begin position="1"/>
        <end position="53"/>
    </location>
</feature>
<reference evidence="5 6" key="1">
    <citation type="submission" date="2014-04" db="EMBL/GenBank/DDBJ databases">
        <authorList>
            <consortium name="DOE Joint Genome Institute"/>
            <person name="Kuo A."/>
            <person name="Martino E."/>
            <person name="Perotto S."/>
            <person name="Kohler A."/>
            <person name="Nagy L.G."/>
            <person name="Floudas D."/>
            <person name="Copeland A."/>
            <person name="Barry K.W."/>
            <person name="Cichocki N."/>
            <person name="Veneault-Fourrey C."/>
            <person name="LaButti K."/>
            <person name="Lindquist E.A."/>
            <person name="Lipzen A."/>
            <person name="Lundell T."/>
            <person name="Morin E."/>
            <person name="Murat C."/>
            <person name="Sun H."/>
            <person name="Tunlid A."/>
            <person name="Henrissat B."/>
            <person name="Grigoriev I.V."/>
            <person name="Hibbett D.S."/>
            <person name="Martin F."/>
            <person name="Nordberg H.P."/>
            <person name="Cantor M.N."/>
            <person name="Hua S.X."/>
        </authorList>
    </citation>
    <scope>NUCLEOTIDE SEQUENCE [LARGE SCALE GENOMIC DNA]</scope>
    <source>
        <strain evidence="5 6">Zn</strain>
    </source>
</reference>
<protein>
    <submittedName>
        <fullName evidence="5">Uncharacterized protein</fullName>
    </submittedName>
</protein>
<name>A0A0C3GQ61_OIDMZ</name>
<feature type="compositionally biased region" description="Polar residues" evidence="1">
    <location>
        <begin position="155"/>
        <end position="169"/>
    </location>
</feature>
<dbReference type="PANTHER" id="PTHR38788">
    <property type="entry name" value="CLR5 DOMAIN-CONTAINING PROTEIN"/>
    <property type="match status" value="1"/>
</dbReference>
<sequence length="592" mass="67558">MVYDWENKEDICYRMYIEEKKSLEEIMEYMKEEHKFAPSKRAFQTQFKRWDFPSKQNPAHKNAALVQRVKELWDCNTSQREMLRTLNEEGFDIRERELMRVRAKNRWLLRVPNGMKSKKPDTDQEVINQLQQALYPDGQLADAEGEDDSMGAMSISGQTASRPTMTESPPLSPEVLQKRQERFAKLQAESAERWATRKRRRRTRGWAGLPADPPGPPRFPSETTIDESKAFLSLDNRLYRDIRARFQRICEETDIIKKTIAGPERWEAAKDRLIQESPHLQSVFWGNEDNQEAKKLALDVVCSDVTKRMRTLERRMTIAEAKNALGVKAIEVLCRDVMKRLRDDQTKRDPTRKKKFDSNFTAPEQAIQNMPETLAHFDRGSENSGFQASSHHNLVQTATRAQAQSQVAQSQPSSQSQSRAQAQVHQVQSHGQQHPQVMMDHGNMQIDPSLLLAAANDPSLMNRGMQNMQNQFSEQQYADQQYAAQAAQAAFPPSASSIAVYFRLHPASDVQPSSKLWVSTLSMASVDELRQLAALKFPGTIAIRIEGVIKQQNGPEMTLPIDSDEELEAYLAAINTVKPIFTVQLVSAWKNG</sequence>